<reference evidence="3 4" key="1">
    <citation type="submission" date="2022-10" db="EMBL/GenBank/DDBJ databases">
        <title>paucibacter sp. hw8 Genome sequencing.</title>
        <authorList>
            <person name="Park S."/>
        </authorList>
    </citation>
    <scope>NUCLEOTIDE SEQUENCE [LARGE SCALE GENOMIC DNA]</scope>
    <source>
        <strain evidence="4">hw8</strain>
    </source>
</reference>
<accession>A0ABT5KPJ0</accession>
<evidence type="ECO:0000313" key="4">
    <source>
        <dbReference type="Proteomes" id="UP001219862"/>
    </source>
</evidence>
<protein>
    <submittedName>
        <fullName evidence="3">Uncharacterized protein</fullName>
    </submittedName>
</protein>
<gene>
    <name evidence="3" type="ORF">PRZ01_06160</name>
</gene>
<organism evidence="3 4">
    <name type="scientific">Roseateles koreensis</name>
    <dbReference type="NCBI Taxonomy" id="2987526"/>
    <lineage>
        <taxon>Bacteria</taxon>
        <taxon>Pseudomonadati</taxon>
        <taxon>Pseudomonadota</taxon>
        <taxon>Betaproteobacteria</taxon>
        <taxon>Burkholderiales</taxon>
        <taxon>Sphaerotilaceae</taxon>
        <taxon>Roseateles</taxon>
    </lineage>
</organism>
<feature type="region of interest" description="Disordered" evidence="1">
    <location>
        <begin position="79"/>
        <end position="103"/>
    </location>
</feature>
<keyword evidence="2" id="KW-0812">Transmembrane</keyword>
<dbReference type="Proteomes" id="UP001219862">
    <property type="component" value="Unassembled WGS sequence"/>
</dbReference>
<keyword evidence="4" id="KW-1185">Reference proteome</keyword>
<comment type="caution">
    <text evidence="3">The sequence shown here is derived from an EMBL/GenBank/DDBJ whole genome shotgun (WGS) entry which is preliminary data.</text>
</comment>
<dbReference type="EMBL" id="JAQQXS010000004">
    <property type="protein sequence ID" value="MDC8784771.1"/>
    <property type="molecule type" value="Genomic_DNA"/>
</dbReference>
<feature type="transmembrane region" description="Helical" evidence="2">
    <location>
        <begin position="12"/>
        <end position="30"/>
    </location>
</feature>
<evidence type="ECO:0000313" key="3">
    <source>
        <dbReference type="EMBL" id="MDC8784771.1"/>
    </source>
</evidence>
<dbReference type="RefSeq" id="WP_273595886.1">
    <property type="nucleotide sequence ID" value="NZ_JAQQXS010000004.1"/>
</dbReference>
<keyword evidence="2" id="KW-1133">Transmembrane helix</keyword>
<sequence length="103" mass="11752">MSTSPLFDVGSLFAVLGLLVCTGLALRMAVGPKRRRQWDQSFHKAVDAARTRARKLANWQQDRRHQKAAAAEAAETIRRAKRKSEGQWDGNVYRPKQFQDKED</sequence>
<evidence type="ECO:0000256" key="2">
    <source>
        <dbReference type="SAM" id="Phobius"/>
    </source>
</evidence>
<evidence type="ECO:0000256" key="1">
    <source>
        <dbReference type="SAM" id="MobiDB-lite"/>
    </source>
</evidence>
<name>A0ABT5KPJ0_9BURK</name>
<keyword evidence="2" id="KW-0472">Membrane</keyword>
<proteinExistence type="predicted"/>